<keyword evidence="3" id="KW-1185">Reference proteome</keyword>
<dbReference type="Proteomes" id="UP001500755">
    <property type="component" value="Unassembled WGS sequence"/>
</dbReference>
<feature type="region of interest" description="Disordered" evidence="1">
    <location>
        <begin position="35"/>
        <end position="65"/>
    </location>
</feature>
<organism evidence="2 3">
    <name type="scientific">Brevibacterium samyangense</name>
    <dbReference type="NCBI Taxonomy" id="366888"/>
    <lineage>
        <taxon>Bacteria</taxon>
        <taxon>Bacillati</taxon>
        <taxon>Actinomycetota</taxon>
        <taxon>Actinomycetes</taxon>
        <taxon>Micrococcales</taxon>
        <taxon>Brevibacteriaceae</taxon>
        <taxon>Brevibacterium</taxon>
    </lineage>
</organism>
<name>A0ABP5ESL9_9MICO</name>
<evidence type="ECO:0000313" key="2">
    <source>
        <dbReference type="EMBL" id="GAA2005099.1"/>
    </source>
</evidence>
<comment type="caution">
    <text evidence="2">The sequence shown here is derived from an EMBL/GenBank/DDBJ whole genome shotgun (WGS) entry which is preliminary data.</text>
</comment>
<sequence length="65" mass="6730">MAAAAITPVRLRTTTSVGDGIAVFDLVVRRVSARFPRSPGAPGSSGALPHEDPLLPPRDHTSADP</sequence>
<feature type="compositionally biased region" description="Basic and acidic residues" evidence="1">
    <location>
        <begin position="49"/>
        <end position="65"/>
    </location>
</feature>
<accession>A0ABP5ESL9</accession>
<evidence type="ECO:0000256" key="1">
    <source>
        <dbReference type="SAM" id="MobiDB-lite"/>
    </source>
</evidence>
<protein>
    <submittedName>
        <fullName evidence="2">Uncharacterized protein</fullName>
    </submittedName>
</protein>
<evidence type="ECO:0000313" key="3">
    <source>
        <dbReference type="Proteomes" id="UP001500755"/>
    </source>
</evidence>
<proteinExistence type="predicted"/>
<reference evidence="3" key="1">
    <citation type="journal article" date="2019" name="Int. J. Syst. Evol. Microbiol.">
        <title>The Global Catalogue of Microorganisms (GCM) 10K type strain sequencing project: providing services to taxonomists for standard genome sequencing and annotation.</title>
        <authorList>
            <consortium name="The Broad Institute Genomics Platform"/>
            <consortium name="The Broad Institute Genome Sequencing Center for Infectious Disease"/>
            <person name="Wu L."/>
            <person name="Ma J."/>
        </authorList>
    </citation>
    <scope>NUCLEOTIDE SEQUENCE [LARGE SCALE GENOMIC DNA]</scope>
    <source>
        <strain evidence="3">JCM 14546</strain>
    </source>
</reference>
<gene>
    <name evidence="2" type="ORF">GCM10009755_13380</name>
</gene>
<dbReference type="EMBL" id="BAAANO010000012">
    <property type="protein sequence ID" value="GAA2005099.1"/>
    <property type="molecule type" value="Genomic_DNA"/>
</dbReference>